<organism evidence="1 2">
    <name type="scientific">Parvularcula marina</name>
    <dbReference type="NCBI Taxonomy" id="2292771"/>
    <lineage>
        <taxon>Bacteria</taxon>
        <taxon>Pseudomonadati</taxon>
        <taxon>Pseudomonadota</taxon>
        <taxon>Alphaproteobacteria</taxon>
        <taxon>Parvularculales</taxon>
        <taxon>Parvularculaceae</taxon>
        <taxon>Parvularcula</taxon>
    </lineage>
</organism>
<evidence type="ECO:0008006" key="3">
    <source>
        <dbReference type="Google" id="ProtNLM"/>
    </source>
</evidence>
<accession>A0A371RJI7</accession>
<protein>
    <recommendedName>
        <fullName evidence="3">VOC domain-containing protein</fullName>
    </recommendedName>
</protein>
<sequence length="129" mass="13791">MTLLGIRFCKVAAGDDAPALAESLGDGGLGLNRQKMEMPEGMEGFPGAVFPLDEGSTDSWVEIWQANEHMPEMTMLQLVVDDADAYAARARKTGLDVQGPFDAHGERIYSVSELPGGMALSFQSKLAEG</sequence>
<dbReference type="Proteomes" id="UP000264589">
    <property type="component" value="Unassembled WGS sequence"/>
</dbReference>
<dbReference type="EMBL" id="QUQO01000001">
    <property type="protein sequence ID" value="RFB05613.1"/>
    <property type="molecule type" value="Genomic_DNA"/>
</dbReference>
<comment type="caution">
    <text evidence="1">The sequence shown here is derived from an EMBL/GenBank/DDBJ whole genome shotgun (WGS) entry which is preliminary data.</text>
</comment>
<dbReference type="Gene3D" id="3.10.180.10">
    <property type="entry name" value="2,3-Dihydroxybiphenyl 1,2-Dioxygenase, domain 1"/>
    <property type="match status" value="1"/>
</dbReference>
<dbReference type="OrthoDB" id="2691474at2"/>
<dbReference type="InParanoid" id="A0A371RJI7"/>
<reference evidence="1 2" key="1">
    <citation type="submission" date="2018-08" db="EMBL/GenBank/DDBJ databases">
        <title>Parvularcula sp. SM1705, isolated from surface water of the South Sea China.</title>
        <authorList>
            <person name="Sun L."/>
        </authorList>
    </citation>
    <scope>NUCLEOTIDE SEQUENCE [LARGE SCALE GENOMIC DNA]</scope>
    <source>
        <strain evidence="1 2">SM1705</strain>
    </source>
</reference>
<dbReference type="InterPro" id="IPR029068">
    <property type="entry name" value="Glyas_Bleomycin-R_OHBP_Dase"/>
</dbReference>
<evidence type="ECO:0000313" key="1">
    <source>
        <dbReference type="EMBL" id="RFB05613.1"/>
    </source>
</evidence>
<name>A0A371RJI7_9PROT</name>
<gene>
    <name evidence="1" type="ORF">DX908_10255</name>
</gene>
<keyword evidence="2" id="KW-1185">Reference proteome</keyword>
<dbReference type="SUPFAM" id="SSF54593">
    <property type="entry name" value="Glyoxalase/Bleomycin resistance protein/Dihydroxybiphenyl dioxygenase"/>
    <property type="match status" value="1"/>
</dbReference>
<evidence type="ECO:0000313" key="2">
    <source>
        <dbReference type="Proteomes" id="UP000264589"/>
    </source>
</evidence>
<proteinExistence type="predicted"/>
<dbReference type="AlphaFoldDB" id="A0A371RJI7"/>
<dbReference type="RefSeq" id="WP_116392247.1">
    <property type="nucleotide sequence ID" value="NZ_CAXQPM010000025.1"/>
</dbReference>